<dbReference type="InterPro" id="IPR004375">
    <property type="entry name" value="NanQ/TabA/YiaL"/>
</dbReference>
<dbReference type="SUPFAM" id="SSF51197">
    <property type="entry name" value="Clavaminate synthase-like"/>
    <property type="match status" value="1"/>
</dbReference>
<name>A0ABY5HYH2_9FIRM</name>
<gene>
    <name evidence="1" type="ORF">NMU03_10540</name>
</gene>
<accession>A0ABY5HYH2</accession>
<protein>
    <submittedName>
        <fullName evidence="1">YhcH/YjgK/YiaL family protein</fullName>
    </submittedName>
</protein>
<dbReference type="Proteomes" id="UP001060112">
    <property type="component" value="Chromosome"/>
</dbReference>
<dbReference type="EMBL" id="CP101620">
    <property type="protein sequence ID" value="UTY38127.1"/>
    <property type="molecule type" value="Genomic_DNA"/>
</dbReference>
<proteinExistence type="predicted"/>
<keyword evidence="2" id="KW-1185">Reference proteome</keyword>
<dbReference type="InterPro" id="IPR037012">
    <property type="entry name" value="NanQ/TabA/YiaL_sf"/>
</dbReference>
<evidence type="ECO:0000313" key="1">
    <source>
        <dbReference type="EMBL" id="UTY38127.1"/>
    </source>
</evidence>
<reference evidence="1" key="1">
    <citation type="submission" date="2022-07" db="EMBL/GenBank/DDBJ databases">
        <title>Faecal culturing of patients with breast cancer.</title>
        <authorList>
            <person name="Teng N.M.Y."/>
            <person name="Kiu R."/>
            <person name="Evans R."/>
            <person name="Baker D.J."/>
            <person name="Zenner C."/>
            <person name="Robinson S.D."/>
            <person name="Hall L.J."/>
        </authorList>
    </citation>
    <scope>NUCLEOTIDE SEQUENCE</scope>
    <source>
        <strain evidence="1">LH1062</strain>
    </source>
</reference>
<dbReference type="Gene3D" id="2.60.120.370">
    <property type="entry name" value="YhcH/YjgK/YiaL"/>
    <property type="match status" value="1"/>
</dbReference>
<evidence type="ECO:0000313" key="2">
    <source>
        <dbReference type="Proteomes" id="UP001060112"/>
    </source>
</evidence>
<sequence>MIYDQIINIDKYEKILGRKMIQTIKDVYNGKLHHDDLNISIFEYNIEDTINNPIFECHYRHIDCQIMMDGSEYMYYTNSSFIKAISEINYKDDYQLFESKNIVNYYFKKVNL</sequence>
<organism evidence="1 2">
    <name type="scientific">Allocoprobacillus halotolerans</name>
    <dbReference type="NCBI Taxonomy" id="2944914"/>
    <lineage>
        <taxon>Bacteria</taxon>
        <taxon>Bacillati</taxon>
        <taxon>Bacillota</taxon>
        <taxon>Erysipelotrichia</taxon>
        <taxon>Erysipelotrichales</taxon>
        <taxon>Erysipelotrichaceae</taxon>
        <taxon>Allocoprobacillus</taxon>
    </lineage>
</organism>
<dbReference type="Pfam" id="PF04074">
    <property type="entry name" value="DUF386"/>
    <property type="match status" value="1"/>
</dbReference>